<evidence type="ECO:0000256" key="7">
    <source>
        <dbReference type="ARBA" id="ARBA00022824"/>
    </source>
</evidence>
<dbReference type="RefSeq" id="XP_067919802.1">
    <property type="nucleotide sequence ID" value="XM_068068221.1"/>
</dbReference>
<dbReference type="Pfam" id="PF24541">
    <property type="entry name" value="Thioredox_PDIA6_C"/>
    <property type="match status" value="1"/>
</dbReference>
<dbReference type="InterPro" id="IPR017937">
    <property type="entry name" value="Thioredoxin_CS"/>
</dbReference>
<organism evidence="13 14">
    <name type="scientific">Cystoisospora suis</name>
    <dbReference type="NCBI Taxonomy" id="483139"/>
    <lineage>
        <taxon>Eukaryota</taxon>
        <taxon>Sar</taxon>
        <taxon>Alveolata</taxon>
        <taxon>Apicomplexa</taxon>
        <taxon>Conoidasida</taxon>
        <taxon>Coccidia</taxon>
        <taxon>Eucoccidiorida</taxon>
        <taxon>Eimeriorina</taxon>
        <taxon>Sarcocystidae</taxon>
        <taxon>Cystoisospora</taxon>
    </lineage>
</organism>
<dbReference type="PROSITE" id="PS51352">
    <property type="entry name" value="THIOREDOXIN_2"/>
    <property type="match status" value="1"/>
</dbReference>
<feature type="domain" description="Thioredoxin" evidence="12">
    <location>
        <begin position="1"/>
        <end position="97"/>
    </location>
</feature>
<evidence type="ECO:0000256" key="5">
    <source>
        <dbReference type="ARBA" id="ARBA00022729"/>
    </source>
</evidence>
<dbReference type="Gene3D" id="3.40.30.10">
    <property type="entry name" value="Glutaredoxin"/>
    <property type="match status" value="1"/>
</dbReference>
<dbReference type="PRINTS" id="PR00421">
    <property type="entry name" value="THIOREDOXIN"/>
</dbReference>
<dbReference type="GO" id="GO:0015035">
    <property type="term" value="F:protein-disulfide reductase activity"/>
    <property type="evidence" value="ECO:0007669"/>
    <property type="project" value="TreeGrafter"/>
</dbReference>
<dbReference type="VEuPathDB" id="ToxoDB:CSUI_008082"/>
<keyword evidence="14" id="KW-1185">Reference proteome</keyword>
<gene>
    <name evidence="13" type="ORF">CSUI_008082</name>
</gene>
<dbReference type="InterPro" id="IPR005788">
    <property type="entry name" value="PDI_thioredoxin-like_dom"/>
</dbReference>
<feature type="non-terminal residue" evidence="13">
    <location>
        <position position="201"/>
    </location>
</feature>
<dbReference type="Pfam" id="PF00085">
    <property type="entry name" value="Thioredoxin"/>
    <property type="match status" value="1"/>
</dbReference>
<evidence type="ECO:0000313" key="14">
    <source>
        <dbReference type="Proteomes" id="UP000221165"/>
    </source>
</evidence>
<evidence type="ECO:0000259" key="12">
    <source>
        <dbReference type="PROSITE" id="PS51352"/>
    </source>
</evidence>
<dbReference type="InterPro" id="IPR057305">
    <property type="entry name" value="Thioredox_PDIA6_C"/>
</dbReference>
<accession>A0A2C6KNN9</accession>
<evidence type="ECO:0000256" key="2">
    <source>
        <dbReference type="ARBA" id="ARBA00004319"/>
    </source>
</evidence>
<dbReference type="GO" id="GO:0005788">
    <property type="term" value="C:endoplasmic reticulum lumen"/>
    <property type="evidence" value="ECO:0007669"/>
    <property type="project" value="UniProtKB-SubCell"/>
</dbReference>
<dbReference type="InterPro" id="IPR013766">
    <property type="entry name" value="Thioredoxin_domain"/>
</dbReference>
<dbReference type="OrthoDB" id="2121326at2759"/>
<evidence type="ECO:0000256" key="1">
    <source>
        <dbReference type="ARBA" id="ARBA00001182"/>
    </source>
</evidence>
<evidence type="ECO:0000256" key="8">
    <source>
        <dbReference type="ARBA" id="ARBA00023157"/>
    </source>
</evidence>
<dbReference type="EC" id="5.3.4.1" evidence="4"/>
<sequence length="201" mass="22777">MKDDKNVWFVEFYAPWCGHCKALASTWEELATALKGKVKVGKVDATSEKVLASTYNIQGFPTLKLFPKGEKSVGLVKDYEGPRSLQELIKYASEFFAASLEAEQLLSDEQFKKECESRLCLIAFLPHILDSKTEKRKEYLDTLNQVVRASIHMPITFLWSQGGDQYEVEEQLNLAFGYPAVVAVHLSKGKYTIHRGDYSKV</sequence>
<dbReference type="InterPro" id="IPR036249">
    <property type="entry name" value="Thioredoxin-like_sf"/>
</dbReference>
<proteinExistence type="inferred from homology"/>
<dbReference type="PANTHER" id="PTHR45815">
    <property type="entry name" value="PROTEIN DISULFIDE-ISOMERASE A6"/>
    <property type="match status" value="1"/>
</dbReference>
<dbReference type="GO" id="GO:0034976">
    <property type="term" value="P:response to endoplasmic reticulum stress"/>
    <property type="evidence" value="ECO:0007669"/>
    <property type="project" value="TreeGrafter"/>
</dbReference>
<dbReference type="GO" id="GO:0003756">
    <property type="term" value="F:protein disulfide isomerase activity"/>
    <property type="evidence" value="ECO:0007669"/>
    <property type="project" value="UniProtKB-EC"/>
</dbReference>
<evidence type="ECO:0000256" key="4">
    <source>
        <dbReference type="ARBA" id="ARBA00012723"/>
    </source>
</evidence>
<comment type="similarity">
    <text evidence="3 11">Belongs to the protein disulfide isomerase family.</text>
</comment>
<keyword evidence="5" id="KW-0732">Signal</keyword>
<evidence type="ECO:0000313" key="13">
    <source>
        <dbReference type="EMBL" id="PHJ18092.1"/>
    </source>
</evidence>
<evidence type="ECO:0000256" key="10">
    <source>
        <dbReference type="ARBA" id="ARBA00023284"/>
    </source>
</evidence>
<dbReference type="Proteomes" id="UP000221165">
    <property type="component" value="Unassembled WGS sequence"/>
</dbReference>
<name>A0A2C6KNN9_9APIC</name>
<dbReference type="AlphaFoldDB" id="A0A2C6KNN9"/>
<reference evidence="13 14" key="1">
    <citation type="journal article" date="2017" name="Int. J. Parasitol.">
        <title>The genome of the protozoan parasite Cystoisospora suis and a reverse vaccinology approach to identify vaccine candidates.</title>
        <authorList>
            <person name="Palmieri N."/>
            <person name="Shrestha A."/>
            <person name="Ruttkowski B."/>
            <person name="Beck T."/>
            <person name="Vogl C."/>
            <person name="Tomley F."/>
            <person name="Blake D.P."/>
            <person name="Joachim A."/>
        </authorList>
    </citation>
    <scope>NUCLEOTIDE SEQUENCE [LARGE SCALE GENOMIC DNA]</scope>
    <source>
        <strain evidence="13 14">Wien I</strain>
    </source>
</reference>
<evidence type="ECO:0000256" key="3">
    <source>
        <dbReference type="ARBA" id="ARBA00006347"/>
    </source>
</evidence>
<keyword evidence="10" id="KW-0676">Redox-active center</keyword>
<keyword evidence="9 13" id="KW-0413">Isomerase</keyword>
<dbReference type="GeneID" id="94431432"/>
<comment type="catalytic activity">
    <reaction evidence="1">
        <text>Catalyzes the rearrangement of -S-S- bonds in proteins.</text>
        <dbReference type="EC" id="5.3.4.1"/>
    </reaction>
</comment>
<evidence type="ECO:0000256" key="9">
    <source>
        <dbReference type="ARBA" id="ARBA00023235"/>
    </source>
</evidence>
<dbReference type="PANTHER" id="PTHR45815:SF3">
    <property type="entry name" value="PROTEIN DISULFIDE-ISOMERASE A6"/>
    <property type="match status" value="1"/>
</dbReference>
<comment type="caution">
    <text evidence="13">The sequence shown here is derived from an EMBL/GenBank/DDBJ whole genome shotgun (WGS) entry which is preliminary data.</text>
</comment>
<keyword evidence="7" id="KW-0256">Endoplasmic reticulum</keyword>
<dbReference type="SUPFAM" id="SSF52833">
    <property type="entry name" value="Thioredoxin-like"/>
    <property type="match status" value="1"/>
</dbReference>
<keyword evidence="8" id="KW-1015">Disulfide bond</keyword>
<dbReference type="PROSITE" id="PS00194">
    <property type="entry name" value="THIOREDOXIN_1"/>
    <property type="match status" value="1"/>
</dbReference>
<comment type="subcellular location">
    <subcellularLocation>
        <location evidence="2">Endoplasmic reticulum lumen</location>
    </subcellularLocation>
</comment>
<dbReference type="NCBIfam" id="TIGR01126">
    <property type="entry name" value="pdi_dom"/>
    <property type="match status" value="1"/>
</dbReference>
<evidence type="ECO:0000256" key="6">
    <source>
        <dbReference type="ARBA" id="ARBA00022737"/>
    </source>
</evidence>
<keyword evidence="6" id="KW-0677">Repeat</keyword>
<dbReference type="EMBL" id="MIGC01004422">
    <property type="protein sequence ID" value="PHJ18092.1"/>
    <property type="molecule type" value="Genomic_DNA"/>
</dbReference>
<protein>
    <recommendedName>
        <fullName evidence="4">protein disulfide-isomerase</fullName>
        <ecNumber evidence="4">5.3.4.1</ecNumber>
    </recommendedName>
</protein>
<evidence type="ECO:0000256" key="11">
    <source>
        <dbReference type="RuleBase" id="RU004208"/>
    </source>
</evidence>